<dbReference type="PANTHER" id="PTHR23412:SF19">
    <property type="entry name" value="STEREOCILIN 1"/>
    <property type="match status" value="1"/>
</dbReference>
<reference evidence="6" key="2">
    <citation type="submission" date="2025-08" db="UniProtKB">
        <authorList>
            <consortium name="Ensembl"/>
        </authorList>
    </citation>
    <scope>IDENTIFICATION</scope>
</reference>
<evidence type="ECO:0000256" key="2">
    <source>
        <dbReference type="ARBA" id="ARBA00023180"/>
    </source>
</evidence>
<dbReference type="PANTHER" id="PTHR23412">
    <property type="entry name" value="STEREOCILIN RELATED"/>
    <property type="match status" value="1"/>
</dbReference>
<dbReference type="Proteomes" id="UP000472263">
    <property type="component" value="Chromosome 3"/>
</dbReference>
<evidence type="ECO:0000256" key="1">
    <source>
        <dbReference type="ARBA" id="ARBA00022729"/>
    </source>
</evidence>
<organism evidence="6 7">
    <name type="scientific">Myripristis murdjan</name>
    <name type="common">pinecone soldierfish</name>
    <dbReference type="NCBI Taxonomy" id="586833"/>
    <lineage>
        <taxon>Eukaryota</taxon>
        <taxon>Metazoa</taxon>
        <taxon>Chordata</taxon>
        <taxon>Craniata</taxon>
        <taxon>Vertebrata</taxon>
        <taxon>Euteleostomi</taxon>
        <taxon>Actinopterygii</taxon>
        <taxon>Neopterygii</taxon>
        <taxon>Teleostei</taxon>
        <taxon>Neoteleostei</taxon>
        <taxon>Acanthomorphata</taxon>
        <taxon>Holocentriformes</taxon>
        <taxon>Holocentridae</taxon>
        <taxon>Myripristis</taxon>
    </lineage>
</organism>
<feature type="domain" description="Stereocilin LRR" evidence="5">
    <location>
        <begin position="944"/>
        <end position="1338"/>
    </location>
</feature>
<evidence type="ECO:0000313" key="7">
    <source>
        <dbReference type="Proteomes" id="UP000472263"/>
    </source>
</evidence>
<evidence type="ECO:0000259" key="5">
    <source>
        <dbReference type="Pfam" id="PF21058"/>
    </source>
</evidence>
<dbReference type="InterPro" id="IPR026664">
    <property type="entry name" value="Stereocilin-rel"/>
</dbReference>
<reference evidence="6" key="3">
    <citation type="submission" date="2025-09" db="UniProtKB">
        <authorList>
            <consortium name="Ensembl"/>
        </authorList>
    </citation>
    <scope>IDENTIFICATION</scope>
</reference>
<keyword evidence="4" id="KW-1133">Transmembrane helix</keyword>
<feature type="region of interest" description="Disordered" evidence="3">
    <location>
        <begin position="384"/>
        <end position="405"/>
    </location>
</feature>
<keyword evidence="4" id="KW-0812">Transmembrane</keyword>
<evidence type="ECO:0000256" key="4">
    <source>
        <dbReference type="SAM" id="Phobius"/>
    </source>
</evidence>
<dbReference type="GO" id="GO:0009986">
    <property type="term" value="C:cell surface"/>
    <property type="evidence" value="ECO:0007669"/>
    <property type="project" value="TreeGrafter"/>
</dbReference>
<gene>
    <name evidence="6" type="primary">strc1</name>
</gene>
<reference evidence="6" key="1">
    <citation type="submission" date="2019-06" db="EMBL/GenBank/DDBJ databases">
        <authorList>
            <consortium name="Wellcome Sanger Institute Data Sharing"/>
        </authorList>
    </citation>
    <scope>NUCLEOTIDE SEQUENCE [LARGE SCALE GENOMIC DNA]</scope>
</reference>
<name>A0A667XMU6_9TELE</name>
<evidence type="ECO:0000256" key="3">
    <source>
        <dbReference type="SAM" id="MobiDB-lite"/>
    </source>
</evidence>
<keyword evidence="1" id="KW-0732">Signal</keyword>
<accession>A0A667XMU6</accession>
<proteinExistence type="predicted"/>
<dbReference type="InterPro" id="IPR048992">
    <property type="entry name" value="Stereocilin_LRR"/>
</dbReference>
<keyword evidence="4" id="KW-0472">Membrane</keyword>
<keyword evidence="2" id="KW-0325">Glycoprotein</keyword>
<protein>
    <submittedName>
        <fullName evidence="6">Stereocilin 1</fullName>
    </submittedName>
</protein>
<evidence type="ECO:0000313" key="6">
    <source>
        <dbReference type="Ensembl" id="ENSMMDP00005016582.1"/>
    </source>
</evidence>
<dbReference type="InParanoid" id="A0A667XMU6"/>
<sequence length="2027" mass="224908">MQTQKIQRKTSHGATKLEEDIWKVIDQIHALSKENKNAYPNLKSGINSKSDHPMDSTSWANIFTKLEKIDLNAYFGALSSLYAVLDPMLKDRFIENLPKTLVCILSGRQDCGLEAELTKTVSLGLGKPFLMSLSSLRSQTCSPPETEGREEEPRSFLRSYLRMGDLTTAEQNGFEEMVLSMLSHLPLSGNLISALNNMVDTAVTYLSQIVVKVVQTPMDYVKIGLQYGIRIPSIDENEQCYQGDLKQLIMWGMIHNVSWSFGNSLVDIFLAPEPSLCSYPGPDCQSPHSVFSRGYEGANNDSEDNHDILFKCDQHNLARINDTMCADILSGSRSASSTSVFTLCQALSPLTPAEIEQVWSNTCYAIQALVAPLLSGPSNCDLGDTQPTLVQPSPSNTSAVPPPPPPARVARAALSLNLLVCNYANWSENSAVDAGVLTLCSDNDREEFVRQVCNDATLMKKLLSDRKNSWLWGYCSNSSADLEYMVSQFCRYESWMAQPTVMVDASLLAFCWSLDGDRLKMLICQDVGFFNMLFSNPQNIWLIPNCTEIRPPPVENNMNNLVADSCRYSQWHDVTLITLDVMSLCIRLDPHGFSAEICSNQTFLSELLRNDANAWLEQHCATALSAPPTDPPSVFSTPDWCDYHTWMERQVDPTVIGLCWQHDQLAFQKNVCCNMPLFEKLTMEPQNEWLMSSCSDKETMEVLPQVCKYPDWSHPIIVDMTELALCAELDPHNFTAVVCSNSTILDNLLANLDNTWLLQHCANASNPAVGSGTGGEGGGGEGGDLMGFRPSVQCQYSSWSTDLPDATLLALCWDYDQVNFASSVCHDAILLSLLAQEPYSVWVSTLCASYSIANSTTSEPESCLARQLVRKFNWTCSVDFTSVCRPGASQREALRVILRCWVKTLRPRVEELLTQPMALVLDQAVSLTVVIMVALEESQMTSLRVTENIRLSVLEAVVLYLERETNFDNKRVLLQCFGKVLTSLMQTGRDVTSDGFFLIKEYFRLLPDSVRPVLSAVDVTTVRQILQYYSRNKDTLQLTSEYLSTMVSVMFQVHLVKDFSLFPELAPLLCKASPADIQALPPLQTSTNVRETINNNLLLMSMAQRQAFGRWYSQAMGPLNITSGGLSFIRDTGNLIVYLPFHNFQHLSAAQLLEGLEVLESNILSPLQQEFVAQRLFGTYRNLTADHFTRLGNLSCLADPDDLLVYRGSETFSVIQDTILTCARQGHRLPSHMISSLFLNSSEFASPASIHPDRLAELAHFLPLLGVDFLQDLSQSQLLPVLPALASVSFTTTQASIIVGKISSSNTLSAPGGLQVLGSLIIGVKAETLWTLTADTLLMSLPAMALHTPALSPPQANVIATKLWSSPAVIGWLHKVEPLLASTPLLSVLPRTRLLVTNSTSTFIRHWNTQQAKAIFNEVLVVKPKLNPEEFLTVGTVGQGVACRRLKKFFYTNPSTSSLRRILAFLREQPGPLHMSLKKCVIEELYHFEVFSDLLGDLGAEIALTLPVSSIKKFPVALMDTLRRMVIQDPHHFLQLPRTKQELLVDKMVQRLGMYTGVFTEREFRSLGVMATFVVDEVFVQLDRRFFVYNLDFLQGFCYTAAKRDLVAHMLEEPQAFGPVQHWDQVILNQVDRFLFFLPRAKLQEISPDLMTLGRIERLFLSQREWENGDVGLHCMKGRNQSEKSKLFEKQQFVLQFFLGFLTGAPGLIPSCETLHTTAPSLWPAQSLTDMSTAAFSNCLELMGQDPFITSYQHSVLLKKAKEVHGPVASFSPSVVAQLGGLAVGLSTEELGTLHLSELSSIYSLGSVTTWSNRQLAVLFHTVLNSTKMTPSQLDSSTLVAVGHIVCGATTAEMHKFNAVEFTKAVLWLGQLRLPCSEEQLLALVGLLTHSLAFGPTSSWGTDVFIEIGALAAGLPDMSMSALVKEQIEGITPLAISMVPPEKFAVVFDQSHISMFSYEQAVAVTEDQRSELSPVQQTALAMVLTPWENRPVDFRGRSFGLALSPCPLCLLLGVLMLLILVPCPAMP</sequence>
<keyword evidence="7" id="KW-1185">Reference proteome</keyword>
<dbReference type="Pfam" id="PF21058">
    <property type="entry name" value="Stereocilin"/>
    <property type="match status" value="1"/>
</dbReference>
<dbReference type="GeneTree" id="ENSGT00950000182957"/>
<dbReference type="GO" id="GO:0007160">
    <property type="term" value="P:cell-matrix adhesion"/>
    <property type="evidence" value="ECO:0007669"/>
    <property type="project" value="TreeGrafter"/>
</dbReference>
<dbReference type="Ensembl" id="ENSMMDT00005017009.1">
    <property type="protein sequence ID" value="ENSMMDP00005016582.1"/>
    <property type="gene ID" value="ENSMMDG00005008385.1"/>
</dbReference>
<feature type="compositionally biased region" description="Polar residues" evidence="3">
    <location>
        <begin position="385"/>
        <end position="398"/>
    </location>
</feature>
<feature type="transmembrane region" description="Helical" evidence="4">
    <location>
        <begin position="1999"/>
        <end position="2021"/>
    </location>
</feature>